<proteinExistence type="predicted"/>
<evidence type="ECO:0000313" key="3">
    <source>
        <dbReference type="Proteomes" id="UP001501074"/>
    </source>
</evidence>
<name>A0ABP7A5Z8_9ACTN</name>
<dbReference type="EMBL" id="BAAAZO010000009">
    <property type="protein sequence ID" value="GAA3625420.1"/>
    <property type="molecule type" value="Genomic_DNA"/>
</dbReference>
<dbReference type="Pfam" id="PF08410">
    <property type="entry name" value="DUF1737"/>
    <property type="match status" value="1"/>
</dbReference>
<feature type="domain" description="DUF1737" evidence="1">
    <location>
        <begin position="49"/>
        <end position="95"/>
    </location>
</feature>
<protein>
    <recommendedName>
        <fullName evidence="1">DUF1737 domain-containing protein</fullName>
    </recommendedName>
</protein>
<organism evidence="2 3">
    <name type="scientific">Kineosporia mesophila</name>
    <dbReference type="NCBI Taxonomy" id="566012"/>
    <lineage>
        <taxon>Bacteria</taxon>
        <taxon>Bacillati</taxon>
        <taxon>Actinomycetota</taxon>
        <taxon>Actinomycetes</taxon>
        <taxon>Kineosporiales</taxon>
        <taxon>Kineosporiaceae</taxon>
        <taxon>Kineosporia</taxon>
    </lineage>
</organism>
<reference evidence="3" key="1">
    <citation type="journal article" date="2019" name="Int. J. Syst. Evol. Microbiol.">
        <title>The Global Catalogue of Microorganisms (GCM) 10K type strain sequencing project: providing services to taxonomists for standard genome sequencing and annotation.</title>
        <authorList>
            <consortium name="The Broad Institute Genomics Platform"/>
            <consortium name="The Broad Institute Genome Sequencing Center for Infectious Disease"/>
            <person name="Wu L."/>
            <person name="Ma J."/>
        </authorList>
    </citation>
    <scope>NUCLEOTIDE SEQUENCE [LARGE SCALE GENOMIC DNA]</scope>
    <source>
        <strain evidence="3">JCM 16902</strain>
    </source>
</reference>
<accession>A0ABP7A5Z8</accession>
<comment type="caution">
    <text evidence="2">The sequence shown here is derived from an EMBL/GenBank/DDBJ whole genome shotgun (WGS) entry which is preliminary data.</text>
</comment>
<keyword evidence="3" id="KW-1185">Reference proteome</keyword>
<sequence length="107" mass="11684">MITEVWVGFDEGSGPSFRRVDHACEWVLVLWLSGGWGRTGSVADDERLRYRLLTGPDDRSFCERVSAALAEGYELYGPPTLTFDGERVVAGQAVVLPAPAVANIQEA</sequence>
<dbReference type="Proteomes" id="UP001501074">
    <property type="component" value="Unassembled WGS sequence"/>
</dbReference>
<dbReference type="InterPro" id="IPR013619">
    <property type="entry name" value="DUF1737"/>
</dbReference>
<evidence type="ECO:0000259" key="1">
    <source>
        <dbReference type="Pfam" id="PF08410"/>
    </source>
</evidence>
<gene>
    <name evidence="2" type="ORF">GCM10022223_48240</name>
</gene>
<evidence type="ECO:0000313" key="2">
    <source>
        <dbReference type="EMBL" id="GAA3625420.1"/>
    </source>
</evidence>